<protein>
    <recommendedName>
        <fullName evidence="7">Aminoacyl-transfer RNA synthetases class-II family profile domain-containing protein</fullName>
    </recommendedName>
</protein>
<evidence type="ECO:0000256" key="5">
    <source>
        <dbReference type="ARBA" id="ARBA00022917"/>
    </source>
</evidence>
<dbReference type="Pfam" id="PF01336">
    <property type="entry name" value="tRNA_anti-codon"/>
    <property type="match status" value="1"/>
</dbReference>
<accession>V4AAZ6</accession>
<keyword evidence="2" id="KW-0436">Ligase</keyword>
<dbReference type="OrthoDB" id="439710at2759"/>
<dbReference type="InterPro" id="IPR004364">
    <property type="entry name" value="Aa-tRNA-synt_II"/>
</dbReference>
<keyword evidence="3" id="KW-0547">Nucleotide-binding</keyword>
<dbReference type="GeneID" id="20244199"/>
<dbReference type="KEGG" id="lgi:LOTGIDRAFT_177302"/>
<dbReference type="InterPro" id="IPR004524">
    <property type="entry name" value="Asp-tRNA-ligase_1"/>
</dbReference>
<dbReference type="Gene3D" id="3.30.930.10">
    <property type="entry name" value="Bira Bifunctional Protein, Domain 2"/>
    <property type="match status" value="1"/>
</dbReference>
<keyword evidence="9" id="KW-1185">Reference proteome</keyword>
<dbReference type="InterPro" id="IPR004115">
    <property type="entry name" value="GAD-like_sf"/>
</dbReference>
<evidence type="ECO:0000313" key="8">
    <source>
        <dbReference type="EMBL" id="ESO93957.1"/>
    </source>
</evidence>
<dbReference type="InterPro" id="IPR006195">
    <property type="entry name" value="aa-tRNA-synth_II"/>
</dbReference>
<dbReference type="HAMAP" id="MF_00044">
    <property type="entry name" value="Asp_tRNA_synth_type1"/>
    <property type="match status" value="1"/>
</dbReference>
<dbReference type="PROSITE" id="PS50862">
    <property type="entry name" value="AA_TRNA_LIGASE_II"/>
    <property type="match status" value="1"/>
</dbReference>
<dbReference type="InterPro" id="IPR012340">
    <property type="entry name" value="NA-bd_OB-fold"/>
</dbReference>
<gene>
    <name evidence="8" type="ORF">LOTGIDRAFT_177302</name>
</gene>
<dbReference type="STRING" id="225164.V4AAZ6"/>
<evidence type="ECO:0000256" key="2">
    <source>
        <dbReference type="ARBA" id="ARBA00022598"/>
    </source>
</evidence>
<dbReference type="PANTHER" id="PTHR22594:SF5">
    <property type="entry name" value="ASPARTATE--TRNA LIGASE, MITOCHONDRIAL"/>
    <property type="match status" value="1"/>
</dbReference>
<reference evidence="8 9" key="1">
    <citation type="journal article" date="2013" name="Nature">
        <title>Insights into bilaterian evolution from three spiralian genomes.</title>
        <authorList>
            <person name="Simakov O."/>
            <person name="Marletaz F."/>
            <person name="Cho S.J."/>
            <person name="Edsinger-Gonzales E."/>
            <person name="Havlak P."/>
            <person name="Hellsten U."/>
            <person name="Kuo D.H."/>
            <person name="Larsson T."/>
            <person name="Lv J."/>
            <person name="Arendt D."/>
            <person name="Savage R."/>
            <person name="Osoegawa K."/>
            <person name="de Jong P."/>
            <person name="Grimwood J."/>
            <person name="Chapman J.A."/>
            <person name="Shapiro H."/>
            <person name="Aerts A."/>
            <person name="Otillar R.P."/>
            <person name="Terry A.Y."/>
            <person name="Boore J.L."/>
            <person name="Grigoriev I.V."/>
            <person name="Lindberg D.R."/>
            <person name="Seaver E.C."/>
            <person name="Weisblat D.A."/>
            <person name="Putnam N.H."/>
            <person name="Rokhsar D.S."/>
        </authorList>
    </citation>
    <scope>NUCLEOTIDE SEQUENCE [LARGE SCALE GENOMIC DNA]</scope>
</reference>
<dbReference type="Gene3D" id="2.40.50.140">
    <property type="entry name" value="Nucleic acid-binding proteins"/>
    <property type="match status" value="1"/>
</dbReference>
<evidence type="ECO:0000256" key="1">
    <source>
        <dbReference type="ARBA" id="ARBA00006303"/>
    </source>
</evidence>
<dbReference type="SUPFAM" id="SSF55681">
    <property type="entry name" value="Class II aaRS and biotin synthetases"/>
    <property type="match status" value="1"/>
</dbReference>
<dbReference type="GO" id="GO:0005524">
    <property type="term" value="F:ATP binding"/>
    <property type="evidence" value="ECO:0007669"/>
    <property type="project" value="UniProtKB-KW"/>
</dbReference>
<dbReference type="EMBL" id="KB201890">
    <property type="protein sequence ID" value="ESO93957.1"/>
    <property type="molecule type" value="Genomic_DNA"/>
</dbReference>
<dbReference type="PANTHER" id="PTHR22594">
    <property type="entry name" value="ASPARTYL/LYSYL-TRNA SYNTHETASE"/>
    <property type="match status" value="1"/>
</dbReference>
<dbReference type="InterPro" id="IPR002312">
    <property type="entry name" value="Asp/Asn-tRNA-synth_IIb"/>
</dbReference>
<dbReference type="HOGENOM" id="CLU_014330_3_1_1"/>
<dbReference type="NCBIfam" id="NF001750">
    <property type="entry name" value="PRK00476.1"/>
    <property type="match status" value="1"/>
</dbReference>
<dbReference type="InterPro" id="IPR004365">
    <property type="entry name" value="NA-bd_OB_tRNA"/>
</dbReference>
<keyword evidence="5" id="KW-0648">Protein biosynthesis</keyword>
<organism evidence="8 9">
    <name type="scientific">Lottia gigantea</name>
    <name type="common">Giant owl limpet</name>
    <dbReference type="NCBI Taxonomy" id="225164"/>
    <lineage>
        <taxon>Eukaryota</taxon>
        <taxon>Metazoa</taxon>
        <taxon>Spiralia</taxon>
        <taxon>Lophotrochozoa</taxon>
        <taxon>Mollusca</taxon>
        <taxon>Gastropoda</taxon>
        <taxon>Patellogastropoda</taxon>
        <taxon>Lottioidea</taxon>
        <taxon>Lottiidae</taxon>
        <taxon>Lottia</taxon>
    </lineage>
</organism>
<dbReference type="NCBIfam" id="TIGR00459">
    <property type="entry name" value="aspS_bact"/>
    <property type="match status" value="1"/>
</dbReference>
<name>V4AAZ6_LOTGI</name>
<dbReference type="CTD" id="20244199"/>
<sequence length="591" mass="67936">MIKLLAYNCTDLANKEGELSSYSHRTHTCGELGAKHIGQEVTLCGWLQYQRNKNFYILRDWHGITQAYVEKNDIIDKLYFESVIKLKGEVRVRVSPNKEMKTGEIEVLAKEIEILNPAKQSLPFEVKDNQEHNEVLRLQHRYLDIRKNSMQRNLRMRSQVLMKIREFLCTNHNFVDVETPTLFKRTSGGAQEFVVPTQTPGAFYSLPQSPQQFKQLLMAGGIDRYFQIARCYRDESLGPERQPEFTQVDIEMSFTDQEKVRKLIEDMLVYSWPLEEIQAPFQRFTYDEAMTMYGTDKPDARFDFKIQDVTDVLQEKVELFRFIETTPETDKSKPSAKNSIQIIVVPQTADRFTNSQIQNYDDMKTWSSTITRHIDPDALSSICNKCDVKPNDIVFISSGQEYQPHAVLGKIRLLMADLLESRDVVVRDLDVYQFLWIYDFPLFCPKEDGSGLDSSHHPFTAPVEKDKELLKTDPLKAKGQHYDLVVNGVEIGGGSMRIHNSELQKFVLDEILKEDSTEFQHLLEALASGCPPHGGIALGFDRLMSLICKTKNIRDVIAFPKSSEGKDLMSGAPSQISRKDLDNYHISVKDY</sequence>
<dbReference type="InterPro" id="IPR045864">
    <property type="entry name" value="aa-tRNA-synth_II/BPL/LPL"/>
</dbReference>
<keyword evidence="6" id="KW-0030">Aminoacyl-tRNA synthetase</keyword>
<evidence type="ECO:0000259" key="7">
    <source>
        <dbReference type="PROSITE" id="PS50862"/>
    </source>
</evidence>
<proteinExistence type="inferred from homology"/>
<evidence type="ECO:0000256" key="4">
    <source>
        <dbReference type="ARBA" id="ARBA00022840"/>
    </source>
</evidence>
<dbReference type="GO" id="GO:0005739">
    <property type="term" value="C:mitochondrion"/>
    <property type="evidence" value="ECO:0007669"/>
    <property type="project" value="TreeGrafter"/>
</dbReference>
<dbReference type="OMA" id="LCGWVDR"/>
<evidence type="ECO:0000256" key="6">
    <source>
        <dbReference type="ARBA" id="ARBA00023146"/>
    </source>
</evidence>
<dbReference type="PRINTS" id="PR01042">
    <property type="entry name" value="TRNASYNTHASP"/>
</dbReference>
<dbReference type="Proteomes" id="UP000030746">
    <property type="component" value="Unassembled WGS sequence"/>
</dbReference>
<dbReference type="SUPFAM" id="SSF55261">
    <property type="entry name" value="GAD domain-like"/>
    <property type="match status" value="1"/>
</dbReference>
<dbReference type="AlphaFoldDB" id="V4AAZ6"/>
<evidence type="ECO:0000313" key="9">
    <source>
        <dbReference type="Proteomes" id="UP000030746"/>
    </source>
</evidence>
<dbReference type="GO" id="GO:0006422">
    <property type="term" value="P:aspartyl-tRNA aminoacylation"/>
    <property type="evidence" value="ECO:0007669"/>
    <property type="project" value="TreeGrafter"/>
</dbReference>
<dbReference type="GO" id="GO:0003676">
    <property type="term" value="F:nucleic acid binding"/>
    <property type="evidence" value="ECO:0007669"/>
    <property type="project" value="InterPro"/>
</dbReference>
<comment type="similarity">
    <text evidence="1">Belongs to the class-II aminoacyl-tRNA synthetase family. Type 1 subfamily.</text>
</comment>
<dbReference type="RefSeq" id="XP_009055572.1">
    <property type="nucleotide sequence ID" value="XM_009057324.1"/>
</dbReference>
<dbReference type="Gene3D" id="3.30.1360.30">
    <property type="entry name" value="GAD-like domain"/>
    <property type="match status" value="1"/>
</dbReference>
<dbReference type="CDD" id="cd04317">
    <property type="entry name" value="EcAspRS_like_N"/>
    <property type="match status" value="1"/>
</dbReference>
<evidence type="ECO:0000256" key="3">
    <source>
        <dbReference type="ARBA" id="ARBA00022741"/>
    </source>
</evidence>
<dbReference type="InterPro" id="IPR047089">
    <property type="entry name" value="Asp-tRNA-ligase_1_N"/>
</dbReference>
<dbReference type="GO" id="GO:0004815">
    <property type="term" value="F:aspartate-tRNA ligase activity"/>
    <property type="evidence" value="ECO:0007669"/>
    <property type="project" value="TreeGrafter"/>
</dbReference>
<dbReference type="Pfam" id="PF00152">
    <property type="entry name" value="tRNA-synt_2"/>
    <property type="match status" value="1"/>
</dbReference>
<feature type="domain" description="Aminoacyl-transfer RNA synthetases class-II family profile" evidence="7">
    <location>
        <begin position="154"/>
        <end position="573"/>
    </location>
</feature>
<dbReference type="SUPFAM" id="SSF50249">
    <property type="entry name" value="Nucleic acid-binding proteins"/>
    <property type="match status" value="1"/>
</dbReference>
<keyword evidence="4" id="KW-0067">ATP-binding</keyword>